<dbReference type="AlphaFoldDB" id="A0A4C1VLF9"/>
<evidence type="ECO:0000313" key="3">
    <source>
        <dbReference type="Proteomes" id="UP000299102"/>
    </source>
</evidence>
<sequence length="77" mass="8438">MREVDILRAGANPMKDLLGKLPRKPASENSDARNAKRIASAPRRPVIELQCPVFAVAFSEAIRYPPPAPVINNGRMS</sequence>
<evidence type="ECO:0000313" key="2">
    <source>
        <dbReference type="EMBL" id="GBP39137.1"/>
    </source>
</evidence>
<protein>
    <submittedName>
        <fullName evidence="2">Uncharacterized protein</fullName>
    </submittedName>
</protein>
<organism evidence="2 3">
    <name type="scientific">Eumeta variegata</name>
    <name type="common">Bagworm moth</name>
    <name type="synonym">Eumeta japonica</name>
    <dbReference type="NCBI Taxonomy" id="151549"/>
    <lineage>
        <taxon>Eukaryota</taxon>
        <taxon>Metazoa</taxon>
        <taxon>Ecdysozoa</taxon>
        <taxon>Arthropoda</taxon>
        <taxon>Hexapoda</taxon>
        <taxon>Insecta</taxon>
        <taxon>Pterygota</taxon>
        <taxon>Neoptera</taxon>
        <taxon>Endopterygota</taxon>
        <taxon>Lepidoptera</taxon>
        <taxon>Glossata</taxon>
        <taxon>Ditrysia</taxon>
        <taxon>Tineoidea</taxon>
        <taxon>Psychidae</taxon>
        <taxon>Oiketicinae</taxon>
        <taxon>Eumeta</taxon>
    </lineage>
</organism>
<reference evidence="2 3" key="1">
    <citation type="journal article" date="2019" name="Commun. Biol.">
        <title>The bagworm genome reveals a unique fibroin gene that provides high tensile strength.</title>
        <authorList>
            <person name="Kono N."/>
            <person name="Nakamura H."/>
            <person name="Ohtoshi R."/>
            <person name="Tomita M."/>
            <person name="Numata K."/>
            <person name="Arakawa K."/>
        </authorList>
    </citation>
    <scope>NUCLEOTIDE SEQUENCE [LARGE SCALE GENOMIC DNA]</scope>
</reference>
<accession>A0A4C1VLF9</accession>
<name>A0A4C1VLF9_EUMVA</name>
<evidence type="ECO:0000256" key="1">
    <source>
        <dbReference type="SAM" id="MobiDB-lite"/>
    </source>
</evidence>
<keyword evidence="3" id="KW-1185">Reference proteome</keyword>
<proteinExistence type="predicted"/>
<dbReference type="EMBL" id="BGZK01000360">
    <property type="protein sequence ID" value="GBP39137.1"/>
    <property type="molecule type" value="Genomic_DNA"/>
</dbReference>
<dbReference type="Proteomes" id="UP000299102">
    <property type="component" value="Unassembled WGS sequence"/>
</dbReference>
<gene>
    <name evidence="2" type="ORF">EVAR_27097_1</name>
</gene>
<comment type="caution">
    <text evidence="2">The sequence shown here is derived from an EMBL/GenBank/DDBJ whole genome shotgun (WGS) entry which is preliminary data.</text>
</comment>
<feature type="region of interest" description="Disordered" evidence="1">
    <location>
        <begin position="17"/>
        <end position="39"/>
    </location>
</feature>